<feature type="compositionally biased region" description="Basic and acidic residues" evidence="1">
    <location>
        <begin position="17"/>
        <end position="31"/>
    </location>
</feature>
<reference evidence="3" key="1">
    <citation type="journal article" date="2016" name="Environ. Microbiol.">
        <title>The complete genome of a viable archaeum isolated from 123-million-year-old rock salt.</title>
        <authorList>
            <person name="Jaakkola S.T."/>
            <person name="Pfeiffer F."/>
            <person name="Ravantti J.J."/>
            <person name="Guo Q."/>
            <person name="Liu Y."/>
            <person name="Chen X."/>
            <person name="Ma H."/>
            <person name="Yang C."/>
            <person name="Oksanen H.M."/>
            <person name="Bamford D.H."/>
        </authorList>
    </citation>
    <scope>NUCLEOTIDE SEQUENCE</scope>
    <source>
        <strain evidence="3">JI20-1</strain>
        <plasmid evidence="3">Plasmid pSTJ001</plasmid>
    </source>
</reference>
<dbReference type="Proteomes" id="UP000066737">
    <property type="component" value="Plasmid pSTJ001"/>
</dbReference>
<geneLocation type="plasmid" evidence="3">
    <name>pSTJ001</name>
</geneLocation>
<dbReference type="EMBL" id="LN831303">
    <property type="protein sequence ID" value="CQH63740.1"/>
    <property type="molecule type" value="Genomic_DNA"/>
</dbReference>
<name>A0A0U5H6B7_9EURY</name>
<dbReference type="KEGG" id="hhb:Hhub_4173"/>
<feature type="region of interest" description="Disordered" evidence="1">
    <location>
        <begin position="1"/>
        <end position="37"/>
    </location>
</feature>
<accession>A0A0U5H6B7</accession>
<gene>
    <name evidence="2" type="ORF">HHUB_4173</name>
</gene>
<keyword evidence="3" id="KW-1185">Reference proteome</keyword>
<evidence type="ECO:0000313" key="2">
    <source>
        <dbReference type="EMBL" id="CQH63740.1"/>
    </source>
</evidence>
<proteinExistence type="predicted"/>
<evidence type="ECO:0000313" key="3">
    <source>
        <dbReference type="Proteomes" id="UP000066737"/>
    </source>
</evidence>
<protein>
    <submittedName>
        <fullName evidence="2">Uncharacterized protein</fullName>
    </submittedName>
</protein>
<evidence type="ECO:0000256" key="1">
    <source>
        <dbReference type="SAM" id="MobiDB-lite"/>
    </source>
</evidence>
<feature type="compositionally biased region" description="Acidic residues" evidence="1">
    <location>
        <begin position="1"/>
        <end position="12"/>
    </location>
</feature>
<sequence length="37" mass="3891">MPGEEIAGDGDPSEAVLRLDSEPFTEDKRVVGDSANS</sequence>
<dbReference type="AlphaFoldDB" id="A0A0U5H6B7"/>
<organism evidence="2 3">
    <name type="scientific">Halobacterium hubeiense</name>
    <dbReference type="NCBI Taxonomy" id="1407499"/>
    <lineage>
        <taxon>Archaea</taxon>
        <taxon>Methanobacteriati</taxon>
        <taxon>Methanobacteriota</taxon>
        <taxon>Stenosarchaea group</taxon>
        <taxon>Halobacteria</taxon>
        <taxon>Halobacteriales</taxon>
        <taxon>Halobacteriaceae</taxon>
        <taxon>Halobacterium</taxon>
    </lineage>
</organism>